<feature type="chain" id="PRO_5019243947" description="Lipoprotein" evidence="2">
    <location>
        <begin position="28"/>
        <end position="186"/>
    </location>
</feature>
<accession>A0A402DUV1</accession>
<proteinExistence type="predicted"/>
<evidence type="ECO:0000256" key="1">
    <source>
        <dbReference type="SAM" id="MobiDB-lite"/>
    </source>
</evidence>
<reference evidence="3 4" key="1">
    <citation type="submission" date="2019-01" db="EMBL/GenBank/DDBJ databases">
        <title>Draft genome sequence of Cellulomonas takizawaensis strain TKZ-21.</title>
        <authorList>
            <person name="Yamamura H."/>
            <person name="Hayashi T."/>
            <person name="Hamada M."/>
            <person name="Serisawa Y."/>
            <person name="Matsuyama K."/>
            <person name="Nakagawa Y."/>
            <person name="Otoguro M."/>
            <person name="Yanagida F."/>
            <person name="Hayakawa M."/>
        </authorList>
    </citation>
    <scope>NUCLEOTIDE SEQUENCE [LARGE SCALE GENOMIC DNA]</scope>
    <source>
        <strain evidence="3 4">NBRC12680</strain>
    </source>
</reference>
<name>A0A402DUV1_9CELL</name>
<protein>
    <recommendedName>
        <fullName evidence="5">Lipoprotein</fullName>
    </recommendedName>
</protein>
<feature type="signal peptide" evidence="2">
    <location>
        <begin position="1"/>
        <end position="27"/>
    </location>
</feature>
<feature type="region of interest" description="Disordered" evidence="1">
    <location>
        <begin position="30"/>
        <end position="58"/>
    </location>
</feature>
<keyword evidence="2" id="KW-0732">Signal</keyword>
<evidence type="ECO:0000313" key="3">
    <source>
        <dbReference type="EMBL" id="GCE77878.1"/>
    </source>
</evidence>
<dbReference type="EMBL" id="BIMR01000270">
    <property type="protein sequence ID" value="GCE77878.1"/>
    <property type="molecule type" value="Genomic_DNA"/>
</dbReference>
<dbReference type="RefSeq" id="WP_130782503.1">
    <property type="nucleotide sequence ID" value="NZ_BIMR01000270.1"/>
</dbReference>
<comment type="caution">
    <text evidence="3">The sequence shown here is derived from an EMBL/GenBank/DDBJ whole genome shotgun (WGS) entry which is preliminary data.</text>
</comment>
<evidence type="ECO:0000256" key="2">
    <source>
        <dbReference type="SAM" id="SignalP"/>
    </source>
</evidence>
<dbReference type="OrthoDB" id="4829965at2"/>
<dbReference type="Proteomes" id="UP000289954">
    <property type="component" value="Unassembled WGS sequence"/>
</dbReference>
<sequence length="186" mass="17987">MGDAWFVRVPVLAAAVVVLTTTMVACASGDDTPAAESSAPETSSPTPSASEGPPAAVDDVVPAAGAVGLGVPSGAVPPDDSGSPGAGWTAADGLLYVVTFGSSTCPLLTEPDATESGGTVTVAFVPLPDGPCTMDFVPTTSVVQVPSSVDQSAPVPVDLGGAGTVTVEPRPSSDEAGPIAWAAPTG</sequence>
<dbReference type="AlphaFoldDB" id="A0A402DUV1"/>
<evidence type="ECO:0008006" key="5">
    <source>
        <dbReference type="Google" id="ProtNLM"/>
    </source>
</evidence>
<feature type="region of interest" description="Disordered" evidence="1">
    <location>
        <begin position="167"/>
        <end position="186"/>
    </location>
</feature>
<evidence type="ECO:0000313" key="4">
    <source>
        <dbReference type="Proteomes" id="UP000289954"/>
    </source>
</evidence>
<keyword evidence="4" id="KW-1185">Reference proteome</keyword>
<organism evidence="3 4">
    <name type="scientific">Cellulomonas biazotea</name>
    <dbReference type="NCBI Taxonomy" id="1709"/>
    <lineage>
        <taxon>Bacteria</taxon>
        <taxon>Bacillati</taxon>
        <taxon>Actinomycetota</taxon>
        <taxon>Actinomycetes</taxon>
        <taxon>Micrococcales</taxon>
        <taxon>Cellulomonadaceae</taxon>
        <taxon>Cellulomonas</taxon>
    </lineage>
</organism>
<gene>
    <name evidence="3" type="ORF">CBZ_29340</name>
</gene>